<dbReference type="KEGG" id="snw:BBN63_32395"/>
<organism evidence="2 3">
    <name type="scientific">Streptomyces niveus</name>
    <name type="common">Streptomyces spheroides</name>
    <dbReference type="NCBI Taxonomy" id="193462"/>
    <lineage>
        <taxon>Bacteria</taxon>
        <taxon>Bacillati</taxon>
        <taxon>Actinomycetota</taxon>
        <taxon>Actinomycetes</taxon>
        <taxon>Kitasatosporales</taxon>
        <taxon>Streptomycetaceae</taxon>
        <taxon>Streptomyces</taxon>
    </lineage>
</organism>
<feature type="compositionally biased region" description="Pro residues" evidence="1">
    <location>
        <begin position="161"/>
        <end position="176"/>
    </location>
</feature>
<keyword evidence="3" id="KW-1185">Reference proteome</keyword>
<evidence type="ECO:0000313" key="3">
    <source>
        <dbReference type="Proteomes" id="UP000189677"/>
    </source>
</evidence>
<protein>
    <submittedName>
        <fullName evidence="2">Uncharacterized protein</fullName>
    </submittedName>
</protein>
<dbReference type="AlphaFoldDB" id="A0A1U9R109"/>
<name>A0A1U9R109_STRNV</name>
<sequence length="176" mass="18783">MAHPDFELYDNAGRDAEQIAAAHFGLATRGDLLRWARRDAKQFLEEHPLPTEPLPAPDPAPYLAALAAAETPAEVSAITQHLIDAAQPALSTMSDLLTNIAHWRNPRSYPEPGTPPRKLLDAASRSLSVLGLADEADLAALRAEYDPAPTTDTPQAKRSLPPAPPKSPPAGPAPSR</sequence>
<reference evidence="2 3" key="1">
    <citation type="submission" date="2016-11" db="EMBL/GenBank/DDBJ databases">
        <title>Complete genome sequence of Streptomyces niveus SCSIO 3406.</title>
        <authorList>
            <person name="Zhu Q."/>
            <person name="Cheng W."/>
            <person name="Song Y."/>
            <person name="Li Q."/>
            <person name="Ju J."/>
        </authorList>
    </citation>
    <scope>NUCLEOTIDE SEQUENCE [LARGE SCALE GENOMIC DNA]</scope>
    <source>
        <strain evidence="2 3">SCSIO 3406</strain>
    </source>
</reference>
<proteinExistence type="predicted"/>
<dbReference type="EMBL" id="CP018047">
    <property type="protein sequence ID" value="AQU70184.1"/>
    <property type="molecule type" value="Genomic_DNA"/>
</dbReference>
<dbReference type="Proteomes" id="UP000189677">
    <property type="component" value="Chromosome"/>
</dbReference>
<evidence type="ECO:0000256" key="1">
    <source>
        <dbReference type="SAM" id="MobiDB-lite"/>
    </source>
</evidence>
<accession>A0A1U9R109</accession>
<feature type="region of interest" description="Disordered" evidence="1">
    <location>
        <begin position="143"/>
        <end position="176"/>
    </location>
</feature>
<gene>
    <name evidence="2" type="ORF">BBN63_32395</name>
</gene>
<evidence type="ECO:0000313" key="2">
    <source>
        <dbReference type="EMBL" id="AQU70184.1"/>
    </source>
</evidence>